<dbReference type="KEGG" id="dli:dnl_58550"/>
<reference evidence="4" key="1">
    <citation type="journal article" date="2021" name="Microb. Physiol.">
        <title>Proteogenomic Insights into the Physiology of Marine, Sulfate-Reducing, Filamentous Desulfonema limicola and Desulfonema magnum.</title>
        <authorList>
            <person name="Schnaars V."/>
            <person name="Wohlbrand L."/>
            <person name="Scheve S."/>
            <person name="Hinrichs C."/>
            <person name="Reinhardt R."/>
            <person name="Rabus R."/>
        </authorList>
    </citation>
    <scope>NUCLEOTIDE SEQUENCE</scope>
    <source>
        <strain evidence="4">5ac10</strain>
    </source>
</reference>
<sequence>MKTNQFKLICIIASLICFSLVLTSCGYKISKDNYEKIQTGMTTEQVIKILGEPTESSSANILGISGTSSKWIKGNILISIQFVNDKVRLKNFSDTYTK</sequence>
<accession>A0A975BDS5</accession>
<name>A0A975BDS5_9BACT</name>
<keyword evidence="4" id="KW-0449">Lipoprotein</keyword>
<gene>
    <name evidence="4" type="ORF">dnl_58550</name>
</gene>
<evidence type="ECO:0000256" key="1">
    <source>
        <dbReference type="ARBA" id="ARBA00022729"/>
    </source>
</evidence>
<keyword evidence="5" id="KW-1185">Reference proteome</keyword>
<evidence type="ECO:0000313" key="5">
    <source>
        <dbReference type="Proteomes" id="UP000663720"/>
    </source>
</evidence>
<evidence type="ECO:0000256" key="2">
    <source>
        <dbReference type="ARBA" id="ARBA00023136"/>
    </source>
</evidence>
<keyword evidence="1" id="KW-0732">Signal</keyword>
<dbReference type="RefSeq" id="WP_207689299.1">
    <property type="nucleotide sequence ID" value="NZ_CP061799.1"/>
</dbReference>
<proteinExistence type="predicted"/>
<dbReference type="Gene3D" id="3.30.1450.10">
    <property type="match status" value="1"/>
</dbReference>
<dbReference type="AlphaFoldDB" id="A0A975BDS5"/>
<dbReference type="Proteomes" id="UP000663720">
    <property type="component" value="Chromosome"/>
</dbReference>
<feature type="domain" description="Outer membrane protein assembly factor BamE" evidence="3">
    <location>
        <begin position="26"/>
        <end position="58"/>
    </location>
</feature>
<dbReference type="InterPro" id="IPR037873">
    <property type="entry name" value="BamE-like"/>
</dbReference>
<organism evidence="4 5">
    <name type="scientific">Desulfonema limicola</name>
    <dbReference type="NCBI Taxonomy" id="45656"/>
    <lineage>
        <taxon>Bacteria</taxon>
        <taxon>Pseudomonadati</taxon>
        <taxon>Thermodesulfobacteriota</taxon>
        <taxon>Desulfobacteria</taxon>
        <taxon>Desulfobacterales</taxon>
        <taxon>Desulfococcaceae</taxon>
        <taxon>Desulfonema</taxon>
    </lineage>
</organism>
<dbReference type="EMBL" id="CP061799">
    <property type="protein sequence ID" value="QTA83448.1"/>
    <property type="molecule type" value="Genomic_DNA"/>
</dbReference>
<dbReference type="InterPro" id="IPR007450">
    <property type="entry name" value="BamE_dom"/>
</dbReference>
<protein>
    <submittedName>
        <fullName evidence="4">Lipoprotein SmpA/OmlA domain-containing protein</fullName>
    </submittedName>
</protein>
<keyword evidence="2" id="KW-0472">Membrane</keyword>
<dbReference type="PROSITE" id="PS51257">
    <property type="entry name" value="PROKAR_LIPOPROTEIN"/>
    <property type="match status" value="1"/>
</dbReference>
<evidence type="ECO:0000313" key="4">
    <source>
        <dbReference type="EMBL" id="QTA83448.1"/>
    </source>
</evidence>
<dbReference type="GO" id="GO:0019867">
    <property type="term" value="C:outer membrane"/>
    <property type="evidence" value="ECO:0007669"/>
    <property type="project" value="InterPro"/>
</dbReference>
<evidence type="ECO:0000259" key="3">
    <source>
        <dbReference type="Pfam" id="PF04355"/>
    </source>
</evidence>
<dbReference type="Pfam" id="PF04355">
    <property type="entry name" value="BamE"/>
    <property type="match status" value="1"/>
</dbReference>